<dbReference type="EMBL" id="KF901032">
    <property type="protein sequence ID" value="AIF15596.1"/>
    <property type="molecule type" value="Genomic_DNA"/>
</dbReference>
<evidence type="ECO:0000313" key="13">
    <source>
        <dbReference type="EMBL" id="AIF15596.1"/>
    </source>
</evidence>
<gene>
    <name evidence="11 13" type="primary">gatB</name>
</gene>
<feature type="domain" description="Asn/Gln amidotransferase" evidence="12">
    <location>
        <begin position="322"/>
        <end position="466"/>
    </location>
</feature>
<evidence type="ECO:0000256" key="8">
    <source>
        <dbReference type="ARBA" id="ARBA00024799"/>
    </source>
</evidence>
<evidence type="ECO:0000256" key="11">
    <source>
        <dbReference type="HAMAP-Rule" id="MF_00121"/>
    </source>
</evidence>
<evidence type="ECO:0000259" key="12">
    <source>
        <dbReference type="SMART" id="SM00845"/>
    </source>
</evidence>
<dbReference type="Pfam" id="PF02637">
    <property type="entry name" value="GatB_Yqey"/>
    <property type="match status" value="1"/>
</dbReference>
<dbReference type="InterPro" id="IPR004413">
    <property type="entry name" value="GatB"/>
</dbReference>
<dbReference type="GO" id="GO:0070681">
    <property type="term" value="P:glutaminyl-tRNAGln biosynthesis via transamidation"/>
    <property type="evidence" value="ECO:0007669"/>
    <property type="project" value="TreeGrafter"/>
</dbReference>
<dbReference type="SUPFAM" id="SSF55931">
    <property type="entry name" value="Glutamine synthetase/guanido kinase"/>
    <property type="match status" value="1"/>
</dbReference>
<accession>A0A075HGI3</accession>
<dbReference type="AlphaFoldDB" id="A0A075HGI3"/>
<dbReference type="InterPro" id="IPR042114">
    <property type="entry name" value="GatB_C_1"/>
</dbReference>
<evidence type="ECO:0000256" key="10">
    <source>
        <dbReference type="ARBA" id="ARBA00047913"/>
    </source>
</evidence>
<reference evidence="13" key="1">
    <citation type="journal article" date="2014" name="Genome Biol. Evol.">
        <title>Pangenome evidence for extensive interdomain horizontal transfer affecting lineage core and shell genes in uncultured planktonic thaumarchaeota and euryarchaeota.</title>
        <authorList>
            <person name="Deschamps P."/>
            <person name="Zivanovic Y."/>
            <person name="Moreira D."/>
            <person name="Rodriguez-Valera F."/>
            <person name="Lopez-Garcia P."/>
        </authorList>
    </citation>
    <scope>NUCLEOTIDE SEQUENCE</scope>
</reference>
<dbReference type="NCBIfam" id="TIGR00133">
    <property type="entry name" value="gatB"/>
    <property type="match status" value="1"/>
</dbReference>
<dbReference type="InterPro" id="IPR006075">
    <property type="entry name" value="Asn/Gln-tRNA_Trfase_suB/E_cat"/>
</dbReference>
<evidence type="ECO:0000256" key="7">
    <source>
        <dbReference type="ARBA" id="ARBA00022917"/>
    </source>
</evidence>
<keyword evidence="7 11" id="KW-0648">Protein biosynthesis</keyword>
<comment type="catalytic activity">
    <reaction evidence="9 11">
        <text>L-aspartyl-tRNA(Asn) + L-glutamine + ATP + H2O = L-asparaginyl-tRNA(Asn) + L-glutamate + ADP + phosphate + 2 H(+)</text>
        <dbReference type="Rhea" id="RHEA:14513"/>
        <dbReference type="Rhea" id="RHEA-COMP:9674"/>
        <dbReference type="Rhea" id="RHEA-COMP:9677"/>
        <dbReference type="ChEBI" id="CHEBI:15377"/>
        <dbReference type="ChEBI" id="CHEBI:15378"/>
        <dbReference type="ChEBI" id="CHEBI:29985"/>
        <dbReference type="ChEBI" id="CHEBI:30616"/>
        <dbReference type="ChEBI" id="CHEBI:43474"/>
        <dbReference type="ChEBI" id="CHEBI:58359"/>
        <dbReference type="ChEBI" id="CHEBI:78515"/>
        <dbReference type="ChEBI" id="CHEBI:78516"/>
        <dbReference type="ChEBI" id="CHEBI:456216"/>
    </reaction>
</comment>
<keyword evidence="6 11" id="KW-0067">ATP-binding</keyword>
<dbReference type="Pfam" id="PF02934">
    <property type="entry name" value="GatB_N"/>
    <property type="match status" value="1"/>
</dbReference>
<dbReference type="SUPFAM" id="SSF89095">
    <property type="entry name" value="GatB/YqeY motif"/>
    <property type="match status" value="1"/>
</dbReference>
<dbReference type="GO" id="GO:0006412">
    <property type="term" value="P:translation"/>
    <property type="evidence" value="ECO:0007669"/>
    <property type="project" value="UniProtKB-UniRule"/>
</dbReference>
<keyword evidence="5 11" id="KW-0547">Nucleotide-binding</keyword>
<sequence length="466" mass="52823">MTKIGLEIHCQLTKLQSKLFCSCKANYREFEPNHNICPICMGLPGSLPRLNQKAIESATSIAMALSCETPEKIAFFRKNYFYPDLPKNFQITQLNVYGDMSVGGEGYIDVEGKKIKIRRIQLEEDPGRLIYEGESERTKITLVDYNRAGTPLVEIVTDPDFENPRQVRVFLNILSDLLENLGVAEPGLEGAMRADGNVSIEGGNKVEIKNIGSFHDLEKALHFEITRQQSLSERDIEIAQETRHWDERRKITVSSRSKEEDQDYRYFLENDIPWVKISQEMRDSLKKDLPESISSKKERFVEKFDIAPQVADILASNKYYSDLFENAHSDSDAKDIANLITTDLMGFVDTKEKRENSKLASQHLSDLVTAINDKTLTRTSSKTALQEIVKSGKSVKELLSEMDLGQVSDSSKIENIIIQVFEEEKQAVLDAKENPETVNYLVGKVMQKTKGKADPVKTLELIKSKI</sequence>
<dbReference type="InterPro" id="IPR017959">
    <property type="entry name" value="Asn/Gln-tRNA_amidoTrfase_suB/E"/>
</dbReference>
<dbReference type="InterPro" id="IPR023168">
    <property type="entry name" value="GatB_Yqey_C_2"/>
</dbReference>
<dbReference type="Gene3D" id="1.10.150.380">
    <property type="entry name" value="GatB domain, N-terminal subdomain"/>
    <property type="match status" value="1"/>
</dbReference>
<dbReference type="GO" id="GO:0005524">
    <property type="term" value="F:ATP binding"/>
    <property type="evidence" value="ECO:0007669"/>
    <property type="project" value="UniProtKB-KW"/>
</dbReference>
<name>A0A075HGI3_9ARCH</name>
<dbReference type="GO" id="GO:0016740">
    <property type="term" value="F:transferase activity"/>
    <property type="evidence" value="ECO:0007669"/>
    <property type="project" value="UniProtKB-KW"/>
</dbReference>
<evidence type="ECO:0000256" key="4">
    <source>
        <dbReference type="ARBA" id="ARBA00022598"/>
    </source>
</evidence>
<evidence type="ECO:0000256" key="2">
    <source>
        <dbReference type="ARBA" id="ARBA00011123"/>
    </source>
</evidence>
<dbReference type="NCBIfam" id="NF004012">
    <property type="entry name" value="PRK05477.1-2"/>
    <property type="match status" value="1"/>
</dbReference>
<dbReference type="Gene3D" id="1.10.10.410">
    <property type="match status" value="1"/>
</dbReference>
<dbReference type="InterPro" id="IPR018027">
    <property type="entry name" value="Asn/Gln_amidotransferase"/>
</dbReference>
<comment type="catalytic activity">
    <reaction evidence="10 11">
        <text>L-glutamyl-tRNA(Gln) + L-glutamine + ATP + H2O = L-glutaminyl-tRNA(Gln) + L-glutamate + ADP + phosphate + H(+)</text>
        <dbReference type="Rhea" id="RHEA:17521"/>
        <dbReference type="Rhea" id="RHEA-COMP:9681"/>
        <dbReference type="Rhea" id="RHEA-COMP:9684"/>
        <dbReference type="ChEBI" id="CHEBI:15377"/>
        <dbReference type="ChEBI" id="CHEBI:15378"/>
        <dbReference type="ChEBI" id="CHEBI:29985"/>
        <dbReference type="ChEBI" id="CHEBI:30616"/>
        <dbReference type="ChEBI" id="CHEBI:43474"/>
        <dbReference type="ChEBI" id="CHEBI:58359"/>
        <dbReference type="ChEBI" id="CHEBI:78520"/>
        <dbReference type="ChEBI" id="CHEBI:78521"/>
        <dbReference type="ChEBI" id="CHEBI:456216"/>
    </reaction>
</comment>
<comment type="similarity">
    <text evidence="1 11">Belongs to the GatB/GatE family. GatB subfamily.</text>
</comment>
<dbReference type="PANTHER" id="PTHR11659">
    <property type="entry name" value="GLUTAMYL-TRNA GLN AMIDOTRANSFERASE SUBUNIT B MITOCHONDRIAL AND PROKARYOTIC PET112-RELATED"/>
    <property type="match status" value="1"/>
</dbReference>
<dbReference type="InterPro" id="IPR017958">
    <property type="entry name" value="Gln-tRNA_amidoTrfase_suB_CS"/>
</dbReference>
<dbReference type="InterPro" id="IPR014746">
    <property type="entry name" value="Gln_synth/guanido_kin_cat_dom"/>
</dbReference>
<dbReference type="EC" id="6.3.5.-" evidence="11"/>
<evidence type="ECO:0000256" key="1">
    <source>
        <dbReference type="ARBA" id="ARBA00005306"/>
    </source>
</evidence>
<dbReference type="GO" id="GO:0050567">
    <property type="term" value="F:glutaminyl-tRNA synthase (glutamine-hydrolyzing) activity"/>
    <property type="evidence" value="ECO:0007669"/>
    <property type="project" value="UniProtKB-UniRule"/>
</dbReference>
<evidence type="ECO:0000256" key="9">
    <source>
        <dbReference type="ARBA" id="ARBA00047380"/>
    </source>
</evidence>
<dbReference type="InterPro" id="IPR003789">
    <property type="entry name" value="Asn/Gln_tRNA_amidoTrase-B-like"/>
</dbReference>
<evidence type="ECO:0000256" key="3">
    <source>
        <dbReference type="ARBA" id="ARBA00016923"/>
    </source>
</evidence>
<dbReference type="HAMAP" id="MF_00121">
    <property type="entry name" value="GatB"/>
    <property type="match status" value="1"/>
</dbReference>
<keyword evidence="4 11" id="KW-0436">Ligase</keyword>
<comment type="function">
    <text evidence="8 11">Allows the formation of correctly charged Asn-tRNA(Asn) or Gln-tRNA(Gln) through the transamidation of misacylated Asp-tRNA(Asn) or Glu-tRNA(Gln) in organisms which lack either or both of asparaginyl-tRNA or glutaminyl-tRNA synthetases. The reaction takes place in the presence of glutamine and ATP through an activated phospho-Asp-tRNA(Asn) or phospho-Glu-tRNA(Gln).</text>
</comment>
<organism evidence="13">
    <name type="scientific">uncultured marine thaumarchaeote KM3_70_F01</name>
    <dbReference type="NCBI Taxonomy" id="1456255"/>
    <lineage>
        <taxon>Archaea</taxon>
        <taxon>Nitrososphaerota</taxon>
        <taxon>environmental samples</taxon>
    </lineage>
</organism>
<dbReference type="GO" id="GO:0050566">
    <property type="term" value="F:asparaginyl-tRNA synthase (glutamine-hydrolyzing) activity"/>
    <property type="evidence" value="ECO:0007669"/>
    <property type="project" value="RHEA"/>
</dbReference>
<dbReference type="PROSITE" id="PS01234">
    <property type="entry name" value="GATB"/>
    <property type="match status" value="1"/>
</dbReference>
<dbReference type="SMART" id="SM00845">
    <property type="entry name" value="GatB_Yqey"/>
    <property type="match status" value="1"/>
</dbReference>
<evidence type="ECO:0000256" key="5">
    <source>
        <dbReference type="ARBA" id="ARBA00022741"/>
    </source>
</evidence>
<proteinExistence type="inferred from homology"/>
<dbReference type="PANTHER" id="PTHR11659:SF0">
    <property type="entry name" value="GLUTAMYL-TRNA(GLN) AMIDOTRANSFERASE SUBUNIT B, MITOCHONDRIAL"/>
    <property type="match status" value="1"/>
</dbReference>
<keyword evidence="13" id="KW-0808">Transferase</keyword>
<comment type="subunit">
    <text evidence="2 11">Heterotrimer of A, B and C subunits.</text>
</comment>
<protein>
    <recommendedName>
        <fullName evidence="3 11">Aspartyl/glutamyl-tRNA(Asn/Gln) amidotransferase subunit B</fullName>
        <shortName evidence="11">Asp/Glu-ADT subunit B</shortName>
        <ecNumber evidence="11">6.3.5.-</ecNumber>
    </recommendedName>
</protein>
<evidence type="ECO:0000256" key="6">
    <source>
        <dbReference type="ARBA" id="ARBA00022840"/>
    </source>
</evidence>